<dbReference type="Gene3D" id="1.10.10.10">
    <property type="entry name" value="Winged helix-like DNA-binding domain superfamily/Winged helix DNA-binding domain"/>
    <property type="match status" value="1"/>
</dbReference>
<dbReference type="EMBL" id="JBJKBG010000002">
    <property type="protein sequence ID" value="KAL3750470.1"/>
    <property type="molecule type" value="Genomic_DNA"/>
</dbReference>
<dbReference type="Proteomes" id="UP001634007">
    <property type="component" value="Unassembled WGS sequence"/>
</dbReference>
<dbReference type="Gene3D" id="3.40.50.300">
    <property type="entry name" value="P-loop containing nucleotide triphosphate hydrolases"/>
    <property type="match status" value="1"/>
</dbReference>
<dbReference type="FunFam" id="1.10.10.10:FF:000322">
    <property type="entry name" value="Probable disease resistance protein At1g63360"/>
    <property type="match status" value="1"/>
</dbReference>
<dbReference type="PANTHER" id="PTHR36766:SF51">
    <property type="entry name" value="DISEASE RESISTANCE RPP13-LIKE PROTEIN 1"/>
    <property type="match status" value="1"/>
</dbReference>
<dbReference type="Pfam" id="PF18052">
    <property type="entry name" value="Rx_N"/>
    <property type="match status" value="1"/>
</dbReference>
<evidence type="ECO:0000259" key="7">
    <source>
        <dbReference type="Pfam" id="PF18052"/>
    </source>
</evidence>
<dbReference type="SUPFAM" id="SSF52540">
    <property type="entry name" value="P-loop containing nucleoside triphosphate hydrolases"/>
    <property type="match status" value="1"/>
</dbReference>
<keyword evidence="5" id="KW-0067">ATP-binding</keyword>
<dbReference type="InterPro" id="IPR057135">
    <property type="entry name" value="At4g27190-like_LRR"/>
</dbReference>
<dbReference type="InterPro" id="IPR036388">
    <property type="entry name" value="WH-like_DNA-bd_sf"/>
</dbReference>
<dbReference type="Pfam" id="PF00931">
    <property type="entry name" value="NB-ARC"/>
    <property type="match status" value="1"/>
</dbReference>
<dbReference type="GO" id="GO:0005524">
    <property type="term" value="F:ATP binding"/>
    <property type="evidence" value="ECO:0007669"/>
    <property type="project" value="UniProtKB-KW"/>
</dbReference>
<feature type="domain" description="Disease resistance N-terminal" evidence="7">
    <location>
        <begin position="8"/>
        <end position="98"/>
    </location>
</feature>
<dbReference type="PANTHER" id="PTHR36766">
    <property type="entry name" value="PLANT BROAD-SPECTRUM MILDEW RESISTANCE PROTEIN RPW8"/>
    <property type="match status" value="1"/>
</dbReference>
<name>A0ABD3LF76_EUCGL</name>
<evidence type="ECO:0000256" key="3">
    <source>
        <dbReference type="ARBA" id="ARBA00022741"/>
    </source>
</evidence>
<dbReference type="SUPFAM" id="SSF52058">
    <property type="entry name" value="L domain-like"/>
    <property type="match status" value="2"/>
</dbReference>
<gene>
    <name evidence="11" type="ORF">ACJRO7_011470</name>
</gene>
<dbReference type="GO" id="GO:0006952">
    <property type="term" value="P:defense response"/>
    <property type="evidence" value="ECO:0007669"/>
    <property type="project" value="UniProtKB-KW"/>
</dbReference>
<evidence type="ECO:0000259" key="10">
    <source>
        <dbReference type="Pfam" id="PF25019"/>
    </source>
</evidence>
<evidence type="ECO:0000256" key="2">
    <source>
        <dbReference type="ARBA" id="ARBA00022737"/>
    </source>
</evidence>
<keyword evidence="3" id="KW-0547">Nucleotide-binding</keyword>
<evidence type="ECO:0000313" key="12">
    <source>
        <dbReference type="Proteomes" id="UP001634007"/>
    </source>
</evidence>
<dbReference type="Pfam" id="PF25019">
    <property type="entry name" value="LRR_R13L1-DRL21"/>
    <property type="match status" value="1"/>
</dbReference>
<evidence type="ECO:0000256" key="1">
    <source>
        <dbReference type="ARBA" id="ARBA00022614"/>
    </source>
</evidence>
<protein>
    <recommendedName>
        <fullName evidence="13">Disease resistance RPP13-like protein 1</fullName>
    </recommendedName>
</protein>
<sequence length="1390" mass="157520">MPIAELFLGALLPVLLERLASRELLNFARRVKIDKLLKKWEKMLTSIDQVLIDAEDRQLTGDPNVKSWLEDLRNLAYDIEDLLDEFAIESVENKSKTEPGTSKVSALLPSCCSKLSLKALMFGHTTRSKIKEMDDRLREIIACKDGLSLRENKGRRLAYNQLDEPIPTTNVTESYFFSREDEKREILRLLTKEEDDRTCMDPKVIAIVGMGGVGKTAMAQQIYNDPNVTFDEKAWTCVSDDFNVLSITKSILETINSDLTCGGKTLNWLQDELKKSLSGKKFLVVLDDVWNKNYDKWTILLKPFQSGVKGSKIIITTRDHDVAKTSGARPITLELLSLDDCMTLFALHTLGVHNFDHHPDLEVSGRKIVEKCKGLPLAVKALAGLLRTKASPREWEAISKSKIWDLPEERINMLPALKLSYLHLPSHLRRCFAYCAIFPKDYEIQRDEVIHWWIAEGLVKEKEERDIWIAGLNYFNELVSRSLFQKSSNSESQFLMHDLVNDLAKLVAGATHFSSGESELKWYQTNPSLARHASFILNNQAMTKNFKIYHGMKGLRSFISLSKQPSYLYKSNLPQKVLCDLLSKLKYLRVLSLSQYFIREVPDCIGKLRHLRHLNLSYSHIQTLPKSIVALYNLEALMLRGCMYLTELPQGMEKLINLRFLDISDTSNLKAMPLNIGSLVGLEMLSKFIVGIGNGSRLKELKNLENLGGELCIFDLHMVQEAKDAKDASLCTKKRICQLTMQWSTDFKSFRNEELEAEVLDFLCPHQNLENLEIFYYSGLEFPSWLGSPSHLNIVHLHLRMCQRVKALPSLGQLYSLKELYIEGLNAICKVGSEFYGTKSPFSSLMTLEFKDMPSWEEWSHHFGNEEVEVLFPCLEHLVVRDCPMLIGRLPSRLSSLKKLEINSCPRMDASSSIVSLPSLNELNFGGCNEGVLKSLVNWTSLTALVIQDVVELTCLNYGFTRSLVKLEKLEMKSCKNLMYLWQERDVIRNLACLKSLVVENCPELISFSVGEGDIELPDKLETMDSRNYINVEKQPSKIYTLSSLQDLTVKECPKLVSFPEIDMLASLISLNIRNCEMLQSLPKGLSVHMDEPSSSTNNHGDIMSCLQKLEIRGCDSLPASLFSESSFLHATLKELQICSCRGVESLTEIPIDRLQSLQEISISSCENLRSLPQGLDTFSHLTYLCLRGCPALEVECFPPLPPGISTFRLWKCPKIKSLPNQLHRVTSLQILRIEGCESITRFPDGGLPPQLQSLTISKCENMKQPVREWLTPLTSLDCLDIDGSVGGVGEEEDLVLPLPSSLTFLCIRDMGKVERLSSSLPPSLQFLWISDCPKLRELPQDGLPPSLGFLWIKRCGIMEERCRKGTGSYWPLIREIPRVTLGNDPWSIT</sequence>
<dbReference type="Gene3D" id="3.80.10.10">
    <property type="entry name" value="Ribonuclease Inhibitor"/>
    <property type="match status" value="4"/>
</dbReference>
<dbReference type="Gene3D" id="1.20.5.4130">
    <property type="match status" value="1"/>
</dbReference>
<feature type="domain" description="Disease resistance protein At4g27190-like leucine-rich repeats" evidence="8">
    <location>
        <begin position="1031"/>
        <end position="1167"/>
    </location>
</feature>
<dbReference type="InterPro" id="IPR058922">
    <property type="entry name" value="WHD_DRP"/>
</dbReference>
<dbReference type="GO" id="GO:0051707">
    <property type="term" value="P:response to other organism"/>
    <property type="evidence" value="ECO:0007669"/>
    <property type="project" value="UniProtKB-ARBA"/>
</dbReference>
<accession>A0ABD3LF76</accession>
<dbReference type="Pfam" id="PF23559">
    <property type="entry name" value="WHD_DRP"/>
    <property type="match status" value="1"/>
</dbReference>
<dbReference type="InterPro" id="IPR041118">
    <property type="entry name" value="Rx_N"/>
</dbReference>
<evidence type="ECO:0000259" key="9">
    <source>
        <dbReference type="Pfam" id="PF23559"/>
    </source>
</evidence>
<evidence type="ECO:0000259" key="8">
    <source>
        <dbReference type="Pfam" id="PF23247"/>
    </source>
</evidence>
<dbReference type="InterPro" id="IPR056789">
    <property type="entry name" value="LRR_R13L1-DRL21"/>
</dbReference>
<dbReference type="Pfam" id="PF23247">
    <property type="entry name" value="LRR_RPS2"/>
    <property type="match status" value="1"/>
</dbReference>
<keyword evidence="4" id="KW-0611">Plant defense</keyword>
<dbReference type="Gene3D" id="1.10.8.430">
    <property type="entry name" value="Helical domain of apoptotic protease-activating factors"/>
    <property type="match status" value="1"/>
</dbReference>
<feature type="domain" description="R13L1/DRL21-like LRR repeat region" evidence="10">
    <location>
        <begin position="698"/>
        <end position="824"/>
    </location>
</feature>
<dbReference type="InterPro" id="IPR002182">
    <property type="entry name" value="NB-ARC"/>
</dbReference>
<keyword evidence="2" id="KW-0677">Repeat</keyword>
<dbReference type="InterPro" id="IPR042197">
    <property type="entry name" value="Apaf_helical"/>
</dbReference>
<feature type="domain" description="NB-ARC" evidence="6">
    <location>
        <begin position="180"/>
        <end position="346"/>
    </location>
</feature>
<evidence type="ECO:0000256" key="5">
    <source>
        <dbReference type="ARBA" id="ARBA00022840"/>
    </source>
</evidence>
<keyword evidence="1" id="KW-0433">Leucine-rich repeat</keyword>
<dbReference type="PRINTS" id="PR00364">
    <property type="entry name" value="DISEASERSIST"/>
</dbReference>
<reference evidence="11 12" key="1">
    <citation type="submission" date="2024-11" db="EMBL/GenBank/DDBJ databases">
        <title>Chromosome-level genome assembly of Eucalyptus globulus Labill. provides insights into its genome evolution.</title>
        <authorList>
            <person name="Li X."/>
        </authorList>
    </citation>
    <scope>NUCLEOTIDE SEQUENCE [LARGE SCALE GENOMIC DNA]</scope>
    <source>
        <strain evidence="11">CL2024</strain>
        <tissue evidence="11">Fresh tender leaves</tissue>
    </source>
</reference>
<comment type="caution">
    <text evidence="11">The sequence shown here is derived from an EMBL/GenBank/DDBJ whole genome shotgun (WGS) entry which is preliminary data.</text>
</comment>
<dbReference type="InterPro" id="IPR032675">
    <property type="entry name" value="LRR_dom_sf"/>
</dbReference>
<organism evidence="11 12">
    <name type="scientific">Eucalyptus globulus</name>
    <name type="common">Tasmanian blue gum</name>
    <dbReference type="NCBI Taxonomy" id="34317"/>
    <lineage>
        <taxon>Eukaryota</taxon>
        <taxon>Viridiplantae</taxon>
        <taxon>Streptophyta</taxon>
        <taxon>Embryophyta</taxon>
        <taxon>Tracheophyta</taxon>
        <taxon>Spermatophyta</taxon>
        <taxon>Magnoliopsida</taxon>
        <taxon>eudicotyledons</taxon>
        <taxon>Gunneridae</taxon>
        <taxon>Pentapetalae</taxon>
        <taxon>rosids</taxon>
        <taxon>malvids</taxon>
        <taxon>Myrtales</taxon>
        <taxon>Myrtaceae</taxon>
        <taxon>Myrtoideae</taxon>
        <taxon>Eucalypteae</taxon>
        <taxon>Eucalyptus</taxon>
    </lineage>
</organism>
<evidence type="ECO:0000256" key="4">
    <source>
        <dbReference type="ARBA" id="ARBA00022821"/>
    </source>
</evidence>
<keyword evidence="12" id="KW-1185">Reference proteome</keyword>
<feature type="domain" description="Disease resistance protein winged helix" evidence="9">
    <location>
        <begin position="437"/>
        <end position="504"/>
    </location>
</feature>
<evidence type="ECO:0008006" key="13">
    <source>
        <dbReference type="Google" id="ProtNLM"/>
    </source>
</evidence>
<proteinExistence type="predicted"/>
<dbReference type="InterPro" id="IPR027417">
    <property type="entry name" value="P-loop_NTPase"/>
</dbReference>
<evidence type="ECO:0000259" key="6">
    <source>
        <dbReference type="Pfam" id="PF00931"/>
    </source>
</evidence>
<evidence type="ECO:0000313" key="11">
    <source>
        <dbReference type="EMBL" id="KAL3750470.1"/>
    </source>
</evidence>